<comment type="caution">
    <text evidence="1">The sequence shown here is derived from an EMBL/GenBank/DDBJ whole genome shotgun (WGS) entry which is preliminary data.</text>
</comment>
<reference evidence="1 2" key="1">
    <citation type="journal article" date="2019" name="Environ. Microbiol.">
        <title>Species interactions and distinct microbial communities in high Arctic permafrost affected cryosols are associated with the CH4 and CO2 gas fluxes.</title>
        <authorList>
            <person name="Altshuler I."/>
            <person name="Hamel J."/>
            <person name="Turney S."/>
            <person name="Magnuson E."/>
            <person name="Levesque R."/>
            <person name="Greer C."/>
            <person name="Whyte L.G."/>
        </authorList>
    </citation>
    <scope>NUCLEOTIDE SEQUENCE [LARGE SCALE GENOMIC DNA]</scope>
    <source>
        <strain evidence="1 2">E4</strain>
    </source>
</reference>
<proteinExistence type="predicted"/>
<dbReference type="RefSeq" id="WP_140470609.1">
    <property type="nucleotide sequence ID" value="NZ_RCZD01000002.1"/>
</dbReference>
<name>A0A502GRE0_9GAMM</name>
<dbReference type="Proteomes" id="UP000317663">
    <property type="component" value="Unassembled WGS sequence"/>
</dbReference>
<protein>
    <submittedName>
        <fullName evidence="1">Uncharacterized protein</fullName>
    </submittedName>
</protein>
<dbReference type="EMBL" id="RCZD01000002">
    <property type="protein sequence ID" value="TPG64092.1"/>
    <property type="molecule type" value="Genomic_DNA"/>
</dbReference>
<dbReference type="AlphaFoldDB" id="A0A502GRE0"/>
<accession>A0A502GRE0</accession>
<keyword evidence="2" id="KW-1185">Reference proteome</keyword>
<gene>
    <name evidence="1" type="ORF">EAH77_04525</name>
</gene>
<sequence>MSETTKTDIAALKGKQVPKYWTVVSGFKTVLKHSKEDAEYYLRNVNGLFIEELCTAPQKPVVTDSMALVFHKVLNDGRIGHSDLEEIKVSLRATLGSYESGE</sequence>
<organism evidence="1 2">
    <name type="scientific">Ewingella americana</name>
    <dbReference type="NCBI Taxonomy" id="41202"/>
    <lineage>
        <taxon>Bacteria</taxon>
        <taxon>Pseudomonadati</taxon>
        <taxon>Pseudomonadota</taxon>
        <taxon>Gammaproteobacteria</taxon>
        <taxon>Enterobacterales</taxon>
        <taxon>Yersiniaceae</taxon>
        <taxon>Ewingella</taxon>
    </lineage>
</organism>
<evidence type="ECO:0000313" key="2">
    <source>
        <dbReference type="Proteomes" id="UP000317663"/>
    </source>
</evidence>
<evidence type="ECO:0000313" key="1">
    <source>
        <dbReference type="EMBL" id="TPG64092.1"/>
    </source>
</evidence>